<name>A0A1G9V9J8_9FIRM</name>
<keyword evidence="1" id="KW-0378">Hydrolase</keyword>
<proteinExistence type="predicted"/>
<protein>
    <submittedName>
        <fullName evidence="1">L-2-amino-thiazoline-4-carboxylic acid hydrolase</fullName>
    </submittedName>
</protein>
<gene>
    <name evidence="1" type="ORF">SAMN05660299_01373</name>
</gene>
<evidence type="ECO:0000313" key="1">
    <source>
        <dbReference type="EMBL" id="SDM68746.1"/>
    </source>
</evidence>
<dbReference type="RefSeq" id="WP_091649747.1">
    <property type="nucleotide sequence ID" value="NZ_FNHQ01000011.1"/>
</dbReference>
<dbReference type="Pfam" id="PF14196">
    <property type="entry name" value="ATC_hydrolase"/>
    <property type="match status" value="1"/>
</dbReference>
<sequence>MIKNESKINDDAMVNVRRSATEHRATWTGLTYVKACEAGKAEFAEKIIREAVAATGVMQGNEIKEACPNPDDLSVFGDTFLPPDAVKTFELEYVTKNADKLEMHFHYCPLLKAWQKLGFDEAACEKLCDIAMDGDRNIAKAMGYDFELGDTIANGCPTCHITYSKKK</sequence>
<dbReference type="Proteomes" id="UP000199309">
    <property type="component" value="Unassembled WGS sequence"/>
</dbReference>
<accession>A0A1G9V9J8</accession>
<dbReference type="STRING" id="349095.SAMN05660299_01373"/>
<evidence type="ECO:0000313" key="2">
    <source>
        <dbReference type="Proteomes" id="UP000199309"/>
    </source>
</evidence>
<reference evidence="1 2" key="1">
    <citation type="submission" date="2016-10" db="EMBL/GenBank/DDBJ databases">
        <authorList>
            <person name="de Groot N.N."/>
        </authorList>
    </citation>
    <scope>NUCLEOTIDE SEQUENCE [LARGE SCALE GENOMIC DNA]</scope>
    <source>
        <strain evidence="1 2">DSM 16981</strain>
    </source>
</reference>
<dbReference type="OrthoDB" id="5454254at2"/>
<dbReference type="InterPro" id="IPR026002">
    <property type="entry name" value="ATC_hydrolase-like"/>
</dbReference>
<organism evidence="1 2">
    <name type="scientific">Megasphaera paucivorans</name>
    <dbReference type="NCBI Taxonomy" id="349095"/>
    <lineage>
        <taxon>Bacteria</taxon>
        <taxon>Bacillati</taxon>
        <taxon>Bacillota</taxon>
        <taxon>Negativicutes</taxon>
        <taxon>Veillonellales</taxon>
        <taxon>Veillonellaceae</taxon>
        <taxon>Megasphaera</taxon>
    </lineage>
</organism>
<dbReference type="GO" id="GO:0016787">
    <property type="term" value="F:hydrolase activity"/>
    <property type="evidence" value="ECO:0007669"/>
    <property type="project" value="UniProtKB-KW"/>
</dbReference>
<keyword evidence="2" id="KW-1185">Reference proteome</keyword>
<dbReference type="AlphaFoldDB" id="A0A1G9V9J8"/>
<dbReference type="EMBL" id="FNHQ01000011">
    <property type="protein sequence ID" value="SDM68746.1"/>
    <property type="molecule type" value="Genomic_DNA"/>
</dbReference>